<sequence>MSYKFEEGKDLIIDAVVDKLQQKMGGGQAPFCIEFVRQFYGTVALEDLREWDIDDLYGAIINFWSLIQHRAPNETKIRIYNPDFERHGWQTTHTVVEIITDDMPFLVDSLRMVINRLGLVSHLIMHMGNLRVRRGKNNEIIEVLPRNGESQHKDIIVEAAIFIEIDRQTDASVLEDLHRNFERVLEDNRAVVSDWMPMREKVRAAIAELEAVSSVLEPNEASETIAFLKWIEDHHFTFLGMREYELIRKGQETILQPLPETGLGVLRQSMSKSSARSISAMTPEARELTLSSRVLVMSKTNTEATVHRRAYTDYIGIKRFNKKGQVIGELRIIGLYTSAAYNTSPRHIPFLRHKVALIMKNSNLNPRGHAGKVLLNILETLPRDDLIQASEDELLEIAMGIFYMQERRRIRMFARTDVYRRFVSCLVYVPKDRWNTELRLAMEKILKESFNSQEINFSTWFSESVLARIHFIIRTNPHDETQWNFKEIEQKLIEVGRTWTDDFQHYLFDTFGEEKANRLFARYKGAFPVAYTAIFSPRTAVSDIKHVETLSDSNPLVMNFYKPLDEPEENFRLKIYQHDDTLALSEVLPILERLGMKAISERPYVLDYEDGRKTWINDFALQYTHKNDFDIDHIKDLFQNAFASVWFGQAENDGFNQLVLAASLDWRQVSVLRTYAKYFKQIGFTFSQEYIEAALINNAHIAYKLVQLFEIRFNPTIKANRDVDFTSLVNEIFVDLDEVANLDEDKIIRLYIQAISSTIRTNYYQVDKHGEPKKYISIKLSSKDIPGVPKPYPMFEIFVYSPKFEAVHLRRGKVARGGLRWSDRKEDFRTEILGLMKAQQVKNAVIVPSGAKGGFVPKHLPVNGTREEILAEGISCYQLFIRGLLDITDNLKNGGVVKPENVVCYDEDDPYLVVAADKGTATFSDIANAISAEYSFWLGDAFASGGSVGYDHKKMGITAKGAWESVKRHFYEMGRDPQTSDFTVVGIGDMAGDVFGNGMLLSRHIKLLAAFNHIHIFIDPNPDPEISFKERERLFNLPRSNWTDYDKKLISKGGGVFNRNAKSISVSKEMKEVFGIKQSAIEPNELIRVILKAKVDLLWSAGIGTFVKAQSESHVDVGDRSNDSIRINAKHLRCKVVGEGGNLGLTQLARVEYALNGGLIFTDFIDNSAGVNCSDKEVNIKILLNSIVASGDLTEKQRNELLGEMTDEVAKLVLRDNFSQPRAISVAAAQAPRLIELHARYINELERTGKLDRSLEFLPDDKALLDRKLQGQGLSRPSISVLLCYSKTILKEEILNSNVPEDPFFKEILTSSFPSQLAGRYEKQMQKHPLKREIIATRLSNIIINEMGFTFIYRQQDETGAPISAIVRAYMIARSVLGLETIWKDIDALGTTITAEKQVELTMLYLRLLRRVTRWFLRSQCMHLDITKAVKLYSPGMRELKKALPEKFSGGNRAQYDHHYNQYLELGIPPHLAHELAITRALFSAMDIIEVSHQVNMEVGKVAEIYFDIGELLDITWIRSQIIAHPTENHWESLSREALRDDLDWQQRQLTAGIIGFDEKKKDFKKAFETWSERHKTLIERWRQILSDLRASTTLNYTMFFVTTRELLDLTQTTVKVSEKEMVA</sequence>
<dbReference type="InterPro" id="IPR049056">
    <property type="entry name" value="NAD_Glu_DH_HM3"/>
</dbReference>
<evidence type="ECO:0000259" key="5">
    <source>
        <dbReference type="Pfam" id="PF21076"/>
    </source>
</evidence>
<evidence type="ECO:0000259" key="2">
    <source>
        <dbReference type="Pfam" id="PF05088"/>
    </source>
</evidence>
<dbReference type="InterPro" id="IPR049059">
    <property type="entry name" value="NAD_Glu_DH_HM1"/>
</dbReference>
<name>A0A098GFK6_LEGMI</name>
<feature type="domain" description="NAD-glutamate dehydrogenase ACT3" evidence="6">
    <location>
        <begin position="556"/>
        <end position="633"/>
    </location>
</feature>
<feature type="domain" description="NAD-specific glutamate dehydrogenase C-terminal" evidence="3">
    <location>
        <begin position="1271"/>
        <end position="1608"/>
    </location>
</feature>
<dbReference type="Pfam" id="PF21077">
    <property type="entry name" value="GDH_ACT3"/>
    <property type="match status" value="1"/>
</dbReference>
<dbReference type="Proteomes" id="UP000182998">
    <property type="component" value="Unassembled WGS sequence"/>
</dbReference>
<dbReference type="SUPFAM" id="SSF53223">
    <property type="entry name" value="Aminoacid dehydrogenase-like, N-terminal domain"/>
    <property type="match status" value="1"/>
</dbReference>
<dbReference type="Proteomes" id="UP000032414">
    <property type="component" value="Chromosome I"/>
</dbReference>
<dbReference type="InterPro" id="IPR007780">
    <property type="entry name" value="NAD_Glu_DH_bac"/>
</dbReference>
<feature type="domain" description="NAD-glutamate dehydrogenase catalytic" evidence="2">
    <location>
        <begin position="733"/>
        <end position="1226"/>
    </location>
</feature>
<dbReference type="RefSeq" id="WP_045099120.1">
    <property type="nucleotide sequence ID" value="NZ_CP020614.1"/>
</dbReference>
<dbReference type="InterPro" id="IPR049058">
    <property type="entry name" value="NAD_Glu_DH_HM2"/>
</dbReference>
<keyword evidence="1" id="KW-0560">Oxidoreductase</keyword>
<dbReference type="GO" id="GO:0006538">
    <property type="term" value="P:L-glutamate catabolic process"/>
    <property type="evidence" value="ECO:0007669"/>
    <property type="project" value="InterPro"/>
</dbReference>
<dbReference type="Gene3D" id="3.40.50.720">
    <property type="entry name" value="NAD(P)-binding Rossmann-like Domain"/>
    <property type="match status" value="1"/>
</dbReference>
<feature type="domain" description="NAD-glutamate dehydrogenase N-terminal ACT1" evidence="4">
    <location>
        <begin position="35"/>
        <end position="179"/>
    </location>
</feature>
<feature type="domain" description="NAD-glutamate dehydrogenase ACT2" evidence="5">
    <location>
        <begin position="411"/>
        <end position="500"/>
    </location>
</feature>
<dbReference type="InterPro" id="IPR028971">
    <property type="entry name" value="NAD-GDH_cat"/>
</dbReference>
<evidence type="ECO:0000313" key="9">
    <source>
        <dbReference type="Proteomes" id="UP000032414"/>
    </source>
</evidence>
<dbReference type="Pfam" id="PF21074">
    <property type="entry name" value="GDH_C"/>
    <property type="match status" value="1"/>
</dbReference>
<dbReference type="InterPro" id="IPR049062">
    <property type="entry name" value="NAD_Glu_DH_ACT2"/>
</dbReference>
<dbReference type="HOGENOM" id="CLU_003404_1_1_6"/>
<evidence type="ECO:0000259" key="6">
    <source>
        <dbReference type="Pfam" id="PF21077"/>
    </source>
</evidence>
<proteinExistence type="predicted"/>
<dbReference type="OrthoDB" id="9758052at2"/>
<dbReference type="Pfam" id="PF21073">
    <property type="entry name" value="GDH_HM1"/>
    <property type="match status" value="1"/>
</dbReference>
<dbReference type="Pfam" id="PF21075">
    <property type="entry name" value="GDH_ACT1"/>
    <property type="match status" value="1"/>
</dbReference>
<dbReference type="InterPro" id="IPR024727">
    <property type="entry name" value="NAD_Glu_DH_N_ACT1"/>
</dbReference>
<dbReference type="InterPro" id="IPR049064">
    <property type="entry name" value="NAD_Glu_DH_ACT3"/>
</dbReference>
<dbReference type="InterPro" id="IPR036291">
    <property type="entry name" value="NAD(P)-bd_dom_sf"/>
</dbReference>
<organism evidence="7 9">
    <name type="scientific">Legionella micdadei</name>
    <name type="common">Tatlockia micdadei</name>
    <dbReference type="NCBI Taxonomy" id="451"/>
    <lineage>
        <taxon>Bacteria</taxon>
        <taxon>Pseudomonadati</taxon>
        <taxon>Pseudomonadota</taxon>
        <taxon>Gammaproteobacteria</taxon>
        <taxon>Legionellales</taxon>
        <taxon>Legionellaceae</taxon>
        <taxon>Legionella</taxon>
    </lineage>
</organism>
<dbReference type="GO" id="GO:0004069">
    <property type="term" value="F:L-aspartate:2-oxoglutarate aminotransferase activity"/>
    <property type="evidence" value="ECO:0007669"/>
    <property type="project" value="InterPro"/>
</dbReference>
<keyword evidence="10" id="KW-1185">Reference proteome</keyword>
<dbReference type="GO" id="GO:0004352">
    <property type="term" value="F:glutamate dehydrogenase (NAD+) activity"/>
    <property type="evidence" value="ECO:0007669"/>
    <property type="project" value="InterPro"/>
</dbReference>
<dbReference type="EMBL" id="FMVN01000004">
    <property type="protein sequence ID" value="SCY12598.1"/>
    <property type="molecule type" value="Genomic_DNA"/>
</dbReference>
<dbReference type="KEGG" id="tmc:LMI_1462"/>
<dbReference type="PANTHER" id="PTHR43403:SF1">
    <property type="entry name" value="NAD-SPECIFIC GLUTAMATE DEHYDROGENASE"/>
    <property type="match status" value="1"/>
</dbReference>
<dbReference type="Pfam" id="PF21078">
    <property type="entry name" value="GDH_HM3"/>
    <property type="match status" value="1"/>
</dbReference>
<dbReference type="Pfam" id="PF21079">
    <property type="entry name" value="GDH_HM2"/>
    <property type="match status" value="1"/>
</dbReference>
<reference evidence="7" key="2">
    <citation type="submission" date="2014-09" db="EMBL/GenBank/DDBJ databases">
        <authorList>
            <person name="GOMEZ-VALERO Laura"/>
        </authorList>
    </citation>
    <scope>NUCLEOTIDE SEQUENCE</scope>
    <source>
        <strain evidence="7">ATCC33218</strain>
    </source>
</reference>
<reference evidence="9" key="1">
    <citation type="submission" date="2014-09" db="EMBL/GenBank/DDBJ databases">
        <authorList>
            <person name="Gomez-Valero L."/>
        </authorList>
    </citation>
    <scope>NUCLEOTIDE SEQUENCE [LARGE SCALE GENOMIC DNA]</scope>
    <source>
        <strain evidence="9">ATCC33218</strain>
    </source>
</reference>
<evidence type="ECO:0000313" key="10">
    <source>
        <dbReference type="Proteomes" id="UP000182998"/>
    </source>
</evidence>
<evidence type="ECO:0000259" key="4">
    <source>
        <dbReference type="Pfam" id="PF21075"/>
    </source>
</evidence>
<dbReference type="Pfam" id="PF21076">
    <property type="entry name" value="GDH_ACT2"/>
    <property type="match status" value="1"/>
</dbReference>
<evidence type="ECO:0000313" key="8">
    <source>
        <dbReference type="EMBL" id="SCY12598.1"/>
    </source>
</evidence>
<dbReference type="PATRIC" id="fig|451.8.peg.2171"/>
<dbReference type="InterPro" id="IPR046346">
    <property type="entry name" value="Aminoacid_DH-like_N_sf"/>
</dbReference>
<dbReference type="PIRSF" id="PIRSF036761">
    <property type="entry name" value="GDH_Mll4104"/>
    <property type="match status" value="1"/>
</dbReference>
<dbReference type="InterPro" id="IPR048381">
    <property type="entry name" value="GDH_C"/>
</dbReference>
<dbReference type="SUPFAM" id="SSF51735">
    <property type="entry name" value="NAD(P)-binding Rossmann-fold domains"/>
    <property type="match status" value="1"/>
</dbReference>
<accession>A0A098GFK6</accession>
<reference evidence="8 10" key="3">
    <citation type="submission" date="2016-10" db="EMBL/GenBank/DDBJ databases">
        <authorList>
            <person name="Varghese N."/>
            <person name="Submissions S."/>
        </authorList>
    </citation>
    <scope>NUCLEOTIDE SEQUENCE [LARGE SCALE GENOMIC DNA]</scope>
    <source>
        <strain evidence="8 10">ATCC 33218</strain>
    </source>
</reference>
<evidence type="ECO:0000313" key="7">
    <source>
        <dbReference type="EMBL" id="CEG60767.1"/>
    </source>
</evidence>
<dbReference type="PANTHER" id="PTHR43403">
    <property type="entry name" value="NAD-SPECIFIC GLUTAMATE DEHYDROGENASE"/>
    <property type="match status" value="1"/>
</dbReference>
<protein>
    <submittedName>
        <fullName evidence="7 8">Glutamate dehydrogenase</fullName>
    </submittedName>
</protein>
<evidence type="ECO:0000259" key="3">
    <source>
        <dbReference type="Pfam" id="PF21074"/>
    </source>
</evidence>
<evidence type="ECO:0000256" key="1">
    <source>
        <dbReference type="ARBA" id="ARBA00023002"/>
    </source>
</evidence>
<dbReference type="STRING" id="451.B6N58_08260"/>
<gene>
    <name evidence="7" type="ORF">LMI_1462</name>
    <name evidence="8" type="ORF">SAMN02982997_00885</name>
</gene>
<dbReference type="EMBL" id="LN614830">
    <property type="protein sequence ID" value="CEG60767.1"/>
    <property type="molecule type" value="Genomic_DNA"/>
</dbReference>
<dbReference type="Pfam" id="PF05088">
    <property type="entry name" value="Bac_GDH_CD"/>
    <property type="match status" value="1"/>
</dbReference>